<proteinExistence type="predicted"/>
<evidence type="ECO:0000313" key="2">
    <source>
        <dbReference type="Proteomes" id="UP000827976"/>
    </source>
</evidence>
<dbReference type="Proteomes" id="UP000827976">
    <property type="component" value="Chromosome 17"/>
</dbReference>
<keyword evidence="2" id="KW-1185">Reference proteome</keyword>
<organism evidence="1 2">
    <name type="scientific">Dioscorea alata</name>
    <name type="common">Purple yam</name>
    <dbReference type="NCBI Taxonomy" id="55571"/>
    <lineage>
        <taxon>Eukaryota</taxon>
        <taxon>Viridiplantae</taxon>
        <taxon>Streptophyta</taxon>
        <taxon>Embryophyta</taxon>
        <taxon>Tracheophyta</taxon>
        <taxon>Spermatophyta</taxon>
        <taxon>Magnoliopsida</taxon>
        <taxon>Liliopsida</taxon>
        <taxon>Dioscoreales</taxon>
        <taxon>Dioscoreaceae</taxon>
        <taxon>Dioscorea</taxon>
    </lineage>
</organism>
<comment type="caution">
    <text evidence="1">The sequence shown here is derived from an EMBL/GenBank/DDBJ whole genome shotgun (WGS) entry which is preliminary data.</text>
</comment>
<protein>
    <submittedName>
        <fullName evidence="1">DNase I-like protein</fullName>
    </submittedName>
</protein>
<reference evidence="2" key="1">
    <citation type="journal article" date="2022" name="Nat. Commun.">
        <title>Chromosome evolution and the genetic basis of agronomically important traits in greater yam.</title>
        <authorList>
            <person name="Bredeson J.V."/>
            <person name="Lyons J.B."/>
            <person name="Oniyinde I.O."/>
            <person name="Okereke N.R."/>
            <person name="Kolade O."/>
            <person name="Nnabue I."/>
            <person name="Nwadili C.O."/>
            <person name="Hribova E."/>
            <person name="Parker M."/>
            <person name="Nwogha J."/>
            <person name="Shu S."/>
            <person name="Carlson J."/>
            <person name="Kariba R."/>
            <person name="Muthemba S."/>
            <person name="Knop K."/>
            <person name="Barton G.J."/>
            <person name="Sherwood A.V."/>
            <person name="Lopez-Montes A."/>
            <person name="Asiedu R."/>
            <person name="Jamnadass R."/>
            <person name="Muchugi A."/>
            <person name="Goodstein D."/>
            <person name="Egesi C.N."/>
            <person name="Featherston J."/>
            <person name="Asfaw A."/>
            <person name="Simpson G.G."/>
            <person name="Dolezel J."/>
            <person name="Hendre P.S."/>
            <person name="Van Deynze A."/>
            <person name="Kumar P.L."/>
            <person name="Obidiegwu J.E."/>
            <person name="Bhattacharjee R."/>
            <person name="Rokhsar D.S."/>
        </authorList>
    </citation>
    <scope>NUCLEOTIDE SEQUENCE [LARGE SCALE GENOMIC DNA]</scope>
    <source>
        <strain evidence="2">cv. TDa95/00328</strain>
    </source>
</reference>
<name>A0ACB7UEE5_DIOAL</name>
<gene>
    <name evidence="1" type="ORF">IHE45_17G106600</name>
</gene>
<evidence type="ECO:0000313" key="1">
    <source>
        <dbReference type="EMBL" id="KAH7658696.1"/>
    </source>
</evidence>
<accession>A0ACB7UEE5</accession>
<dbReference type="EMBL" id="CM037027">
    <property type="protein sequence ID" value="KAH7658696.1"/>
    <property type="molecule type" value="Genomic_DNA"/>
</dbReference>
<sequence length="123" mass="14078">MKVLSWNVRDLGRPFKRHLVKYSLTYSRANIVCLQETNLQDIHTFLWRSIGSQFLDSFEFLPAVGTTGEIIMAWDKNQVSGSLIHIGSFSITTEFTNHFDNSIWLCSSAYGPIDRSLKGDFLE</sequence>